<accession>A0A068NMD0</accession>
<sequence length="201" mass="21955">MLVSRLLAISSYILCLTVGSAQISGKNSQVFVKGQEQFPFGPLLLRTISVRSGQTSYLQKYDQREDRLTPGFKKDRLSVIELEAENPSSQPAPLTAMVPALSDGEGSLTDRPHWDVRQKSFVRTTSDVRQDPQDKIPYSFDPVMVAPGGRVRFALIFSLHVSSRPAHLTLRPGKTIVVSGNQIIMPTGGTTVDISLSATNG</sequence>
<gene>
    <name evidence="1" type="ORF">OP10G_0572</name>
</gene>
<evidence type="ECO:0000313" key="1">
    <source>
        <dbReference type="EMBL" id="AIE83940.1"/>
    </source>
</evidence>
<reference evidence="1 2" key="1">
    <citation type="journal article" date="2014" name="PLoS ONE">
        <title>The first complete genome sequence of the class fimbriimonadia in the phylum armatimonadetes.</title>
        <authorList>
            <person name="Hu Z.Y."/>
            <person name="Wang Y.Z."/>
            <person name="Im W.T."/>
            <person name="Wang S.Y."/>
            <person name="Zhao G.P."/>
            <person name="Zheng H.J."/>
            <person name="Quan Z.X."/>
        </authorList>
    </citation>
    <scope>NUCLEOTIDE SEQUENCE [LARGE SCALE GENOMIC DNA]</scope>
    <source>
        <strain evidence="1">Gsoil 348</strain>
    </source>
</reference>
<dbReference type="HOGENOM" id="CLU_1358742_0_0_0"/>
<dbReference type="Proteomes" id="UP000027982">
    <property type="component" value="Chromosome"/>
</dbReference>
<dbReference type="RefSeq" id="WP_025227404.1">
    <property type="nucleotide sequence ID" value="NZ_CP007139.1"/>
</dbReference>
<organism evidence="1 2">
    <name type="scientific">Fimbriimonas ginsengisoli Gsoil 348</name>
    <dbReference type="NCBI Taxonomy" id="661478"/>
    <lineage>
        <taxon>Bacteria</taxon>
        <taxon>Bacillati</taxon>
        <taxon>Armatimonadota</taxon>
        <taxon>Fimbriimonadia</taxon>
        <taxon>Fimbriimonadales</taxon>
        <taxon>Fimbriimonadaceae</taxon>
        <taxon>Fimbriimonas</taxon>
    </lineage>
</organism>
<keyword evidence="2" id="KW-1185">Reference proteome</keyword>
<protein>
    <submittedName>
        <fullName evidence="1">Uncharacterized protein</fullName>
    </submittedName>
</protein>
<dbReference type="EMBL" id="CP007139">
    <property type="protein sequence ID" value="AIE83940.1"/>
    <property type="molecule type" value="Genomic_DNA"/>
</dbReference>
<dbReference type="STRING" id="661478.OP10G_0572"/>
<name>A0A068NMD0_FIMGI</name>
<dbReference type="KEGG" id="fgi:OP10G_0572"/>
<evidence type="ECO:0000313" key="2">
    <source>
        <dbReference type="Proteomes" id="UP000027982"/>
    </source>
</evidence>
<dbReference type="AlphaFoldDB" id="A0A068NMD0"/>
<proteinExistence type="predicted"/>